<dbReference type="AlphaFoldDB" id="A0A5C5RS82"/>
<protein>
    <recommendedName>
        <fullName evidence="4">Sensor domain-containing protein</fullName>
    </recommendedName>
</protein>
<dbReference type="OrthoDB" id="4774367at2"/>
<organism evidence="2 3">
    <name type="scientific">Tsukamurella sputi</name>
    <dbReference type="NCBI Taxonomy" id="2591848"/>
    <lineage>
        <taxon>Bacteria</taxon>
        <taxon>Bacillati</taxon>
        <taxon>Actinomycetota</taxon>
        <taxon>Actinomycetes</taxon>
        <taxon>Mycobacteriales</taxon>
        <taxon>Tsukamurellaceae</taxon>
        <taxon>Tsukamurella</taxon>
    </lineage>
</organism>
<evidence type="ECO:0000313" key="3">
    <source>
        <dbReference type="Proteomes" id="UP000319792"/>
    </source>
</evidence>
<evidence type="ECO:0000256" key="1">
    <source>
        <dbReference type="SAM" id="SignalP"/>
    </source>
</evidence>
<proteinExistence type="predicted"/>
<keyword evidence="3" id="KW-1185">Reference proteome</keyword>
<dbReference type="InterPro" id="IPR006311">
    <property type="entry name" value="TAT_signal"/>
</dbReference>
<dbReference type="EMBL" id="VIGV01000002">
    <property type="protein sequence ID" value="TWS25111.1"/>
    <property type="molecule type" value="Genomic_DNA"/>
</dbReference>
<feature type="chain" id="PRO_5022701868" description="Sensor domain-containing protein" evidence="1">
    <location>
        <begin position="38"/>
        <end position="200"/>
    </location>
</feature>
<evidence type="ECO:0008006" key="4">
    <source>
        <dbReference type="Google" id="ProtNLM"/>
    </source>
</evidence>
<reference evidence="2 3" key="1">
    <citation type="submission" date="2019-06" db="EMBL/GenBank/DDBJ databases">
        <authorList>
            <person name="Teng J.L.L."/>
            <person name="Lee H.H."/>
            <person name="Lau S.K.P."/>
            <person name="Woo P.C.Y."/>
        </authorList>
    </citation>
    <scope>NUCLEOTIDE SEQUENCE [LARGE SCALE GENOMIC DNA]</scope>
    <source>
        <strain evidence="2 3">HKU70</strain>
    </source>
</reference>
<gene>
    <name evidence="2" type="ORF">FK268_07790</name>
</gene>
<sequence>MIANSTSTSRRTRFASATALLAAVAAGATLAAPAASAAPVDKSLVLTQAEFPAGSVEYRTGAPRPSKLGADKPTPACTTAIERVNRASANAQGFSAMARNGYSLMLTSVIAPVQTSIWRDATRACDGPAAELPVPGDLARYNPVVLTYRSGERVEAIEGVADVAGRTVDVYVGGLSETPANTDRFWQVFRAQITKAEAAR</sequence>
<feature type="signal peptide" evidence="1">
    <location>
        <begin position="1"/>
        <end position="37"/>
    </location>
</feature>
<dbReference type="Proteomes" id="UP000319792">
    <property type="component" value="Unassembled WGS sequence"/>
</dbReference>
<reference evidence="2 3" key="2">
    <citation type="submission" date="2019-08" db="EMBL/GenBank/DDBJ databases">
        <title>Tsukamurella conjunctivitidis sp. nov., Tsukamurella assacharolytica sp. nov. and Tsukamurella sputae sp. nov. isolated from patients with conjunctivitis, bacteraemia (lymphoma) and respiratory infection (sputum) in Hong Kong.</title>
        <authorList>
            <person name="Fok K.M.N."/>
            <person name="Fong J.Y.H."/>
        </authorList>
    </citation>
    <scope>NUCLEOTIDE SEQUENCE [LARGE SCALE GENOMIC DNA]</scope>
    <source>
        <strain evidence="2 3">HKU70</strain>
    </source>
</reference>
<evidence type="ECO:0000313" key="2">
    <source>
        <dbReference type="EMBL" id="TWS25111.1"/>
    </source>
</evidence>
<accession>A0A5C5RS82</accession>
<comment type="caution">
    <text evidence="2">The sequence shown here is derived from an EMBL/GenBank/DDBJ whole genome shotgun (WGS) entry which is preliminary data.</text>
</comment>
<keyword evidence="1" id="KW-0732">Signal</keyword>
<name>A0A5C5RS82_9ACTN</name>
<dbReference type="PROSITE" id="PS51318">
    <property type="entry name" value="TAT"/>
    <property type="match status" value="1"/>
</dbReference>
<dbReference type="RefSeq" id="WP_146432821.1">
    <property type="nucleotide sequence ID" value="NZ_VIGV01000002.1"/>
</dbReference>